<evidence type="ECO:0000313" key="15">
    <source>
        <dbReference type="Proteomes" id="UP000440732"/>
    </source>
</evidence>
<evidence type="ECO:0000313" key="4">
    <source>
        <dbReference type="EMBL" id="KAE9071408.1"/>
    </source>
</evidence>
<dbReference type="Proteomes" id="UP000488956">
    <property type="component" value="Unassembled WGS sequence"/>
</dbReference>
<evidence type="ECO:0000313" key="17">
    <source>
        <dbReference type="Proteomes" id="UP000460718"/>
    </source>
</evidence>
<dbReference type="Proteomes" id="UP000440367">
    <property type="component" value="Unassembled WGS sequence"/>
</dbReference>
<dbReference type="EMBL" id="QXFZ01001021">
    <property type="protein sequence ID" value="KAE9098817.1"/>
    <property type="molecule type" value="Genomic_DNA"/>
</dbReference>
<evidence type="ECO:0000313" key="5">
    <source>
        <dbReference type="EMBL" id="KAE9082828.1"/>
    </source>
</evidence>
<evidence type="ECO:0000313" key="3">
    <source>
        <dbReference type="EMBL" id="KAE8997125.1"/>
    </source>
</evidence>
<evidence type="ECO:0000313" key="13">
    <source>
        <dbReference type="Proteomes" id="UP000437068"/>
    </source>
</evidence>
<dbReference type="Proteomes" id="UP000476176">
    <property type="component" value="Unassembled WGS sequence"/>
</dbReference>
<dbReference type="Proteomes" id="UP000429523">
    <property type="component" value="Unassembled WGS sequence"/>
</dbReference>
<protein>
    <submittedName>
        <fullName evidence="9">Uncharacterized protein</fullName>
    </submittedName>
</protein>
<evidence type="ECO:0000313" key="7">
    <source>
        <dbReference type="EMBL" id="KAE9196604.1"/>
    </source>
</evidence>
<evidence type="ECO:0000313" key="10">
    <source>
        <dbReference type="EMBL" id="KAE9275054.1"/>
    </source>
</evidence>
<proteinExistence type="predicted"/>
<evidence type="ECO:0000313" key="19">
    <source>
        <dbReference type="Proteomes" id="UP000488956"/>
    </source>
</evidence>
<reference evidence="11 12" key="1">
    <citation type="submission" date="2018-08" db="EMBL/GenBank/DDBJ databases">
        <title>Genomic investigation of the strawberry pathogen Phytophthora fragariae indicates pathogenicity is determined by transcriptional variation in three key races.</title>
        <authorList>
            <person name="Adams T.M."/>
            <person name="Armitage A.D."/>
            <person name="Sobczyk M.K."/>
            <person name="Bates H.J."/>
            <person name="Dunwell J.M."/>
            <person name="Nellist C.F."/>
            <person name="Harrison R.J."/>
        </authorList>
    </citation>
    <scope>NUCLEOTIDE SEQUENCE [LARGE SCALE GENOMIC DNA]</scope>
    <source>
        <strain evidence="10 13">A4</strain>
        <strain evidence="9 14">BC-1</strain>
        <strain evidence="8 18">BC-23</strain>
        <strain evidence="7 12">NOV-27</strain>
        <strain evidence="5 15">NOV-5</strain>
        <strain evidence="6 16">NOV-71</strain>
        <strain evidence="2 11">NOV-9</strain>
        <strain evidence="4 19">ONT-3</strain>
        <strain evidence="3 17">SCRP245</strain>
    </source>
</reference>
<dbReference type="EMBL" id="QXGF01001096">
    <property type="protein sequence ID" value="KAE8932634.1"/>
    <property type="molecule type" value="Genomic_DNA"/>
</dbReference>
<name>A0A6A3Y7U5_9STRA</name>
<evidence type="ECO:0000256" key="1">
    <source>
        <dbReference type="SAM" id="MobiDB-lite"/>
    </source>
</evidence>
<dbReference type="Proteomes" id="UP000437068">
    <property type="component" value="Unassembled WGS sequence"/>
</dbReference>
<evidence type="ECO:0000313" key="18">
    <source>
        <dbReference type="Proteomes" id="UP000476176"/>
    </source>
</evidence>
<dbReference type="EMBL" id="QXGD01001137">
    <property type="protein sequence ID" value="KAE9213725.1"/>
    <property type="molecule type" value="Genomic_DNA"/>
</dbReference>
<evidence type="ECO:0000313" key="8">
    <source>
        <dbReference type="EMBL" id="KAE9212563.1"/>
    </source>
</evidence>
<evidence type="ECO:0000313" key="12">
    <source>
        <dbReference type="Proteomes" id="UP000433483"/>
    </source>
</evidence>
<dbReference type="Proteomes" id="UP000441208">
    <property type="component" value="Unassembled WGS sequence"/>
</dbReference>
<evidence type="ECO:0000313" key="6">
    <source>
        <dbReference type="EMBL" id="KAE9098817.1"/>
    </source>
</evidence>
<dbReference type="Proteomes" id="UP000440732">
    <property type="component" value="Unassembled WGS sequence"/>
</dbReference>
<dbReference type="Proteomes" id="UP000460718">
    <property type="component" value="Unassembled WGS sequence"/>
</dbReference>
<dbReference type="AlphaFoldDB" id="A0A6A3Y7U5"/>
<dbReference type="EMBL" id="QXGE01003446">
    <property type="protein sequence ID" value="KAE9275054.1"/>
    <property type="molecule type" value="Genomic_DNA"/>
</dbReference>
<dbReference type="EMBL" id="QXFX01003073">
    <property type="protein sequence ID" value="KAE9071408.1"/>
    <property type="molecule type" value="Genomic_DNA"/>
</dbReference>
<evidence type="ECO:0000313" key="16">
    <source>
        <dbReference type="Proteomes" id="UP000441208"/>
    </source>
</evidence>
<feature type="region of interest" description="Disordered" evidence="1">
    <location>
        <begin position="55"/>
        <end position="76"/>
    </location>
</feature>
<evidence type="ECO:0000313" key="11">
    <source>
        <dbReference type="Proteomes" id="UP000429523"/>
    </source>
</evidence>
<dbReference type="Proteomes" id="UP000433483">
    <property type="component" value="Unassembled WGS sequence"/>
</dbReference>
<comment type="caution">
    <text evidence="9">The sequence shown here is derived from an EMBL/GenBank/DDBJ whole genome shotgun (WGS) entry which is preliminary data.</text>
</comment>
<keyword evidence="12" id="KW-1185">Reference proteome</keyword>
<evidence type="ECO:0000313" key="2">
    <source>
        <dbReference type="EMBL" id="KAE8932634.1"/>
    </source>
</evidence>
<feature type="compositionally biased region" description="Basic residues" evidence="1">
    <location>
        <begin position="57"/>
        <end position="70"/>
    </location>
</feature>
<dbReference type="EMBL" id="QXGC01001056">
    <property type="protein sequence ID" value="KAE9212563.1"/>
    <property type="molecule type" value="Genomic_DNA"/>
</dbReference>
<gene>
    <name evidence="10" type="ORF">PF001_g26770</name>
    <name evidence="9" type="ORF">PF002_g17871</name>
    <name evidence="8" type="ORF">PF004_g15592</name>
    <name evidence="7" type="ORF">PF005_g16808</name>
    <name evidence="5" type="ORF">PF006_g26814</name>
    <name evidence="6" type="ORF">PF007_g16114</name>
    <name evidence="2" type="ORF">PF009_g17337</name>
    <name evidence="4" type="ORF">PF010_g25883</name>
    <name evidence="3" type="ORF">PF011_g15612</name>
</gene>
<dbReference type="EMBL" id="QXGB01001122">
    <property type="protein sequence ID" value="KAE9196604.1"/>
    <property type="molecule type" value="Genomic_DNA"/>
</dbReference>
<organism evidence="9 14">
    <name type="scientific">Phytophthora fragariae</name>
    <dbReference type="NCBI Taxonomy" id="53985"/>
    <lineage>
        <taxon>Eukaryota</taxon>
        <taxon>Sar</taxon>
        <taxon>Stramenopiles</taxon>
        <taxon>Oomycota</taxon>
        <taxon>Peronosporomycetes</taxon>
        <taxon>Peronosporales</taxon>
        <taxon>Peronosporaceae</taxon>
        <taxon>Phytophthora</taxon>
    </lineage>
</organism>
<dbReference type="EMBL" id="QXGA01003475">
    <property type="protein sequence ID" value="KAE9082828.1"/>
    <property type="molecule type" value="Genomic_DNA"/>
</dbReference>
<evidence type="ECO:0000313" key="14">
    <source>
        <dbReference type="Proteomes" id="UP000440367"/>
    </source>
</evidence>
<sequence length="76" mass="8209">MCRPDSASSYRGTEALNLDRTRVGARLPGGLPPAAPIFTGLPVSQRTVWAVVDRTPRPRRRQVGGRKKSARNAALA</sequence>
<dbReference type="EMBL" id="QXFW01001070">
    <property type="protein sequence ID" value="KAE8997125.1"/>
    <property type="molecule type" value="Genomic_DNA"/>
</dbReference>
<accession>A0A6A3Y7U5</accession>
<evidence type="ECO:0000313" key="9">
    <source>
        <dbReference type="EMBL" id="KAE9213725.1"/>
    </source>
</evidence>
<dbReference type="OrthoDB" id="10334403at2759"/>